<dbReference type="PANTHER" id="PTHR30040:SF2">
    <property type="entry name" value="FAD:PROTEIN FMN TRANSFERASE"/>
    <property type="match status" value="1"/>
</dbReference>
<sequence>MVKHILGLLFLFFITDAHAQFHKYTYETQRMGSPFQITISCADSTGISKAVKRAFQLASQLEGILSDYQPNSELSQVNRLAGTGKFFPIHEAFRAILNESLIAKNLSHGALNVFAGKQVSLWRQARRNQEMPGEVALVQLAKKIQGTCLEFSSDSTAVRLLDSACQLDLGSLGKGFVAQRVLEQLKQSGFPYALVDAGGKIVMTSQGPSGLAWEVGIELPASNALLPKTIALKNESIATSGKTYQTLRLAGKQFSHVIDPRTGMALTHARSATAIAVDGTLADWLATAATVMTLQEIEKLVVKLANVRLLIFENESGEPKILFNYNLLPHEAAGLH</sequence>
<comment type="cofactor">
    <cofactor evidence="1">
        <name>Mg(2+)</name>
        <dbReference type="ChEBI" id="CHEBI:18420"/>
    </cofactor>
</comment>
<keyword evidence="4 11" id="KW-0285">Flavoprotein</keyword>
<evidence type="ECO:0000256" key="4">
    <source>
        <dbReference type="ARBA" id="ARBA00022630"/>
    </source>
</evidence>
<accession>A0ABW6DHF0</accession>
<comment type="similarity">
    <text evidence="11">Belongs to the ApbE family.</text>
</comment>
<dbReference type="GO" id="GO:0016740">
    <property type="term" value="F:transferase activity"/>
    <property type="evidence" value="ECO:0007669"/>
    <property type="project" value="UniProtKB-KW"/>
</dbReference>
<evidence type="ECO:0000256" key="12">
    <source>
        <dbReference type="SAM" id="SignalP"/>
    </source>
</evidence>
<evidence type="ECO:0000256" key="10">
    <source>
        <dbReference type="ARBA" id="ARBA00048540"/>
    </source>
</evidence>
<dbReference type="EMBL" id="JBBKXZ010000004">
    <property type="protein sequence ID" value="MFD3395119.1"/>
    <property type="molecule type" value="Genomic_DNA"/>
</dbReference>
<dbReference type="SUPFAM" id="SSF143631">
    <property type="entry name" value="ApbE-like"/>
    <property type="match status" value="1"/>
</dbReference>
<evidence type="ECO:0000256" key="1">
    <source>
        <dbReference type="ARBA" id="ARBA00001946"/>
    </source>
</evidence>
<keyword evidence="12" id="KW-0732">Signal</keyword>
<evidence type="ECO:0000256" key="11">
    <source>
        <dbReference type="PIRNR" id="PIRNR006268"/>
    </source>
</evidence>
<reference evidence="13 14" key="1">
    <citation type="submission" date="2024-03" db="EMBL/GenBank/DDBJ databases">
        <title>Aquirufa genome sequencing.</title>
        <authorList>
            <person name="Pitt A."/>
            <person name="Hahn M.W."/>
        </authorList>
    </citation>
    <scope>NUCLEOTIDE SEQUENCE [LARGE SCALE GENOMIC DNA]</scope>
    <source>
        <strain evidence="13 14">OSTEICH-129V</strain>
    </source>
</reference>
<keyword evidence="8 11" id="KW-0460">Magnesium</keyword>
<evidence type="ECO:0000256" key="5">
    <source>
        <dbReference type="ARBA" id="ARBA00022679"/>
    </source>
</evidence>
<evidence type="ECO:0000256" key="7">
    <source>
        <dbReference type="ARBA" id="ARBA00022827"/>
    </source>
</evidence>
<dbReference type="InterPro" id="IPR003374">
    <property type="entry name" value="ApbE-like_sf"/>
</dbReference>
<keyword evidence="7 11" id="KW-0274">FAD</keyword>
<gene>
    <name evidence="13" type="ORF">U0R10_10855</name>
</gene>
<name>A0ABW6DHF0_9BACT</name>
<keyword evidence="5 11" id="KW-0808">Transferase</keyword>
<evidence type="ECO:0000256" key="6">
    <source>
        <dbReference type="ARBA" id="ARBA00022723"/>
    </source>
</evidence>
<dbReference type="Gene3D" id="3.10.520.10">
    <property type="entry name" value="ApbE-like domains"/>
    <property type="match status" value="1"/>
</dbReference>
<dbReference type="RefSeq" id="WP_377983992.1">
    <property type="nucleotide sequence ID" value="NZ_JBBKXZ010000004.1"/>
</dbReference>
<evidence type="ECO:0000256" key="9">
    <source>
        <dbReference type="ARBA" id="ARBA00031306"/>
    </source>
</evidence>
<dbReference type="Pfam" id="PF02424">
    <property type="entry name" value="ApbE"/>
    <property type="match status" value="1"/>
</dbReference>
<dbReference type="PIRSF" id="PIRSF006268">
    <property type="entry name" value="ApbE"/>
    <property type="match status" value="1"/>
</dbReference>
<organism evidence="13 14">
    <name type="scientific">Aquirufa avitistagni</name>
    <dbReference type="NCBI Taxonomy" id="3104728"/>
    <lineage>
        <taxon>Bacteria</taxon>
        <taxon>Pseudomonadati</taxon>
        <taxon>Bacteroidota</taxon>
        <taxon>Cytophagia</taxon>
        <taxon>Cytophagales</taxon>
        <taxon>Flectobacillaceae</taxon>
        <taxon>Aquirufa</taxon>
    </lineage>
</organism>
<feature type="chain" id="PRO_5045655536" description="FAD:protein FMN transferase" evidence="12">
    <location>
        <begin position="20"/>
        <end position="336"/>
    </location>
</feature>
<evidence type="ECO:0000256" key="8">
    <source>
        <dbReference type="ARBA" id="ARBA00022842"/>
    </source>
</evidence>
<comment type="catalytic activity">
    <reaction evidence="10 11">
        <text>L-threonyl-[protein] + FAD = FMN-L-threonyl-[protein] + AMP + H(+)</text>
        <dbReference type="Rhea" id="RHEA:36847"/>
        <dbReference type="Rhea" id="RHEA-COMP:11060"/>
        <dbReference type="Rhea" id="RHEA-COMP:11061"/>
        <dbReference type="ChEBI" id="CHEBI:15378"/>
        <dbReference type="ChEBI" id="CHEBI:30013"/>
        <dbReference type="ChEBI" id="CHEBI:57692"/>
        <dbReference type="ChEBI" id="CHEBI:74257"/>
        <dbReference type="ChEBI" id="CHEBI:456215"/>
        <dbReference type="EC" id="2.7.1.180"/>
    </reaction>
</comment>
<dbReference type="Proteomes" id="UP001598138">
    <property type="component" value="Unassembled WGS sequence"/>
</dbReference>
<dbReference type="EC" id="2.7.1.180" evidence="2 11"/>
<keyword evidence="6 11" id="KW-0479">Metal-binding</keyword>
<dbReference type="InterPro" id="IPR024932">
    <property type="entry name" value="ApbE"/>
</dbReference>
<evidence type="ECO:0000256" key="2">
    <source>
        <dbReference type="ARBA" id="ARBA00011955"/>
    </source>
</evidence>
<dbReference type="PANTHER" id="PTHR30040">
    <property type="entry name" value="THIAMINE BIOSYNTHESIS LIPOPROTEIN APBE"/>
    <property type="match status" value="1"/>
</dbReference>
<evidence type="ECO:0000256" key="3">
    <source>
        <dbReference type="ARBA" id="ARBA00016337"/>
    </source>
</evidence>
<proteinExistence type="inferred from homology"/>
<evidence type="ECO:0000313" key="14">
    <source>
        <dbReference type="Proteomes" id="UP001598138"/>
    </source>
</evidence>
<keyword evidence="14" id="KW-1185">Reference proteome</keyword>
<evidence type="ECO:0000313" key="13">
    <source>
        <dbReference type="EMBL" id="MFD3395119.1"/>
    </source>
</evidence>
<comment type="caution">
    <text evidence="13">The sequence shown here is derived from an EMBL/GenBank/DDBJ whole genome shotgun (WGS) entry which is preliminary data.</text>
</comment>
<protein>
    <recommendedName>
        <fullName evidence="3 11">FAD:protein FMN transferase</fullName>
        <ecNumber evidence="2 11">2.7.1.180</ecNumber>
    </recommendedName>
    <alternativeName>
        <fullName evidence="9 11">Flavin transferase</fullName>
    </alternativeName>
</protein>
<feature type="signal peptide" evidence="12">
    <location>
        <begin position="1"/>
        <end position="19"/>
    </location>
</feature>